<accession>A0AAV0XYB9</accession>
<proteinExistence type="predicted"/>
<evidence type="ECO:0000259" key="3">
    <source>
        <dbReference type="PROSITE" id="PS51031"/>
    </source>
</evidence>
<gene>
    <name evidence="4" type="ORF">MEUPH1_LOCUS26131</name>
</gene>
<keyword evidence="1" id="KW-0539">Nucleus</keyword>
<evidence type="ECO:0000256" key="2">
    <source>
        <dbReference type="SAM" id="MobiDB-lite"/>
    </source>
</evidence>
<reference evidence="4 5" key="1">
    <citation type="submission" date="2023-01" db="EMBL/GenBank/DDBJ databases">
        <authorList>
            <person name="Whitehead M."/>
        </authorList>
    </citation>
    <scope>NUCLEOTIDE SEQUENCE [LARGE SCALE GENOMIC DNA]</scope>
</reference>
<evidence type="ECO:0000256" key="1">
    <source>
        <dbReference type="PROSITE-ProRule" id="PRU00371"/>
    </source>
</evidence>
<feature type="compositionally biased region" description="Low complexity" evidence="2">
    <location>
        <begin position="217"/>
        <end position="238"/>
    </location>
</feature>
<evidence type="ECO:0000313" key="4">
    <source>
        <dbReference type="EMBL" id="CAI6372231.1"/>
    </source>
</evidence>
<dbReference type="GO" id="GO:0003677">
    <property type="term" value="F:DNA binding"/>
    <property type="evidence" value="ECO:0007669"/>
    <property type="project" value="InterPro"/>
</dbReference>
<name>A0AAV0XYB9_9HEMI</name>
<dbReference type="GO" id="GO:0005634">
    <property type="term" value="C:nucleus"/>
    <property type="evidence" value="ECO:0007669"/>
    <property type="project" value="UniProtKB-SubCell"/>
</dbReference>
<feature type="region of interest" description="Disordered" evidence="2">
    <location>
        <begin position="216"/>
        <end position="238"/>
    </location>
</feature>
<organism evidence="4 5">
    <name type="scientific">Macrosiphum euphorbiae</name>
    <name type="common">potato aphid</name>
    <dbReference type="NCBI Taxonomy" id="13131"/>
    <lineage>
        <taxon>Eukaryota</taxon>
        <taxon>Metazoa</taxon>
        <taxon>Ecdysozoa</taxon>
        <taxon>Arthropoda</taxon>
        <taxon>Hexapoda</taxon>
        <taxon>Insecta</taxon>
        <taxon>Pterygota</taxon>
        <taxon>Neoptera</taxon>
        <taxon>Paraneoptera</taxon>
        <taxon>Hemiptera</taxon>
        <taxon>Sternorrhyncha</taxon>
        <taxon>Aphidomorpha</taxon>
        <taxon>Aphidoidea</taxon>
        <taxon>Aphididae</taxon>
        <taxon>Macrosiphini</taxon>
        <taxon>Macrosiphum</taxon>
    </lineage>
</organism>
<comment type="subcellular location">
    <subcellularLocation>
        <location evidence="1">Nucleus</location>
    </subcellularLocation>
</comment>
<dbReference type="EMBL" id="CARXXK010001027">
    <property type="protein sequence ID" value="CAI6372231.1"/>
    <property type="molecule type" value="Genomic_DNA"/>
</dbReference>
<dbReference type="Pfam" id="PF02944">
    <property type="entry name" value="BESS"/>
    <property type="match status" value="1"/>
</dbReference>
<evidence type="ECO:0000313" key="5">
    <source>
        <dbReference type="Proteomes" id="UP001160148"/>
    </source>
</evidence>
<keyword evidence="5" id="KW-1185">Reference proteome</keyword>
<dbReference type="Proteomes" id="UP001160148">
    <property type="component" value="Unassembled WGS sequence"/>
</dbReference>
<feature type="domain" description="BESS" evidence="3">
    <location>
        <begin position="102"/>
        <end position="141"/>
    </location>
</feature>
<dbReference type="AlphaFoldDB" id="A0AAV0XYB9"/>
<sequence length="238" mass="27013">MLIEKNVLRNLVKPLKTIKKYIYSDILEFMRPTMENRMTEGNVIESDEDERDDDESILVRGTGVDISTLDTGEDFEVQPKKKKTKNTFEEKLLTVLANRRVEDPVTSFLMSLAPQIRSLTQDQQNEVYIEFIKSIRKVKNSNNAYQSQPPYIPPPVKNDYPKPSEHSFLPNDVFYSYPQYPPYHSAPFSSSTSTIPTSAVQTNACHSANLPYYSQLNSPLSTPPTTSASTPSSSNNNY</sequence>
<dbReference type="InterPro" id="IPR004210">
    <property type="entry name" value="BESS_motif"/>
</dbReference>
<protein>
    <recommendedName>
        <fullName evidence="3">BESS domain-containing protein</fullName>
    </recommendedName>
</protein>
<dbReference type="PROSITE" id="PS51031">
    <property type="entry name" value="BESS"/>
    <property type="match status" value="1"/>
</dbReference>
<comment type="caution">
    <text evidence="4">The sequence shown here is derived from an EMBL/GenBank/DDBJ whole genome shotgun (WGS) entry which is preliminary data.</text>
</comment>